<dbReference type="AlphaFoldDB" id="A0A174EX23"/>
<dbReference type="OrthoDB" id="2051050at2"/>
<keyword evidence="1" id="KW-0472">Membrane</keyword>
<keyword evidence="1" id="KW-0812">Transmembrane</keyword>
<evidence type="ECO:0000256" key="1">
    <source>
        <dbReference type="SAM" id="Phobius"/>
    </source>
</evidence>
<feature type="transmembrane region" description="Helical" evidence="1">
    <location>
        <begin position="175"/>
        <end position="193"/>
    </location>
</feature>
<dbReference type="RefSeq" id="WP_050640926.1">
    <property type="nucleotide sequence ID" value="NZ_CABKUE010000009.1"/>
</dbReference>
<reference evidence="2 3" key="1">
    <citation type="submission" date="2015-09" db="EMBL/GenBank/DDBJ databases">
        <authorList>
            <consortium name="Pathogen Informatics"/>
        </authorList>
    </citation>
    <scope>NUCLEOTIDE SEQUENCE [LARGE SCALE GENOMIC DNA]</scope>
    <source>
        <strain evidence="2 3">2789STDY5834876</strain>
    </source>
</reference>
<organism evidence="2 3">
    <name type="scientific">Faecalicatena contorta</name>
    <dbReference type="NCBI Taxonomy" id="39482"/>
    <lineage>
        <taxon>Bacteria</taxon>
        <taxon>Bacillati</taxon>
        <taxon>Bacillota</taxon>
        <taxon>Clostridia</taxon>
        <taxon>Lachnospirales</taxon>
        <taxon>Lachnospiraceae</taxon>
        <taxon>Faecalicatena</taxon>
    </lineage>
</organism>
<gene>
    <name evidence="2" type="ORF">ERS852491_02166</name>
</gene>
<accession>A0A174EX23</accession>
<evidence type="ECO:0000313" key="2">
    <source>
        <dbReference type="EMBL" id="CUO42513.1"/>
    </source>
</evidence>
<dbReference type="STRING" id="39482.ERS852491_02166"/>
<dbReference type="Proteomes" id="UP000095544">
    <property type="component" value="Unassembled WGS sequence"/>
</dbReference>
<dbReference type="EMBL" id="CYZU01000018">
    <property type="protein sequence ID" value="CUO42513.1"/>
    <property type="molecule type" value="Genomic_DNA"/>
</dbReference>
<keyword evidence="1" id="KW-1133">Transmembrane helix</keyword>
<evidence type="ECO:0000313" key="3">
    <source>
        <dbReference type="Proteomes" id="UP000095544"/>
    </source>
</evidence>
<sequence>MKKVKSLIIIVLILAAAFLYAHIGKNNLVYDKNVDNSQYIPTGAVAEIEQTFVSQEETLDGIRAKCQVIGNVTGMKVKYSLINMNDGKLEAQGTADAEKITNGRFYYFKFDTVKNCKGNTYKIIFENESVDESKGIGFSFQPETEAGTELTIKGVSTTGTMILKAVTERFDLETFIVLLVFILYVAVFIKFLYRLFK</sequence>
<name>A0A174EX23_9FIRM</name>
<proteinExistence type="predicted"/>
<protein>
    <submittedName>
        <fullName evidence="2">Uncharacterized protein</fullName>
    </submittedName>
</protein>